<dbReference type="EC" id="2.1.2.3" evidence="10"/>
<dbReference type="PANTHER" id="PTHR11692">
    <property type="entry name" value="BIFUNCTIONAL PURINE BIOSYNTHESIS PROTEIN PURH"/>
    <property type="match status" value="1"/>
</dbReference>
<evidence type="ECO:0000256" key="1">
    <source>
        <dbReference type="ARBA" id="ARBA00004844"/>
    </source>
</evidence>
<dbReference type="SMART" id="SM00798">
    <property type="entry name" value="AICARFT_IMPCHas"/>
    <property type="match status" value="1"/>
</dbReference>
<dbReference type="PIRSF" id="PIRSF000414">
    <property type="entry name" value="AICARFT_IMPCHas"/>
    <property type="match status" value="1"/>
</dbReference>
<evidence type="ECO:0000256" key="6">
    <source>
        <dbReference type="ARBA" id="ARBA00022801"/>
    </source>
</evidence>
<dbReference type="GO" id="GO:0005829">
    <property type="term" value="C:cytosol"/>
    <property type="evidence" value="ECO:0007669"/>
    <property type="project" value="TreeGrafter"/>
</dbReference>
<comment type="pathway">
    <text evidence="1 10">Purine metabolism; IMP biosynthesis via de novo pathway; IMP from 5-formamido-1-(5-phospho-D-ribosyl)imidazole-4-carboxamide: step 1/1.</text>
</comment>
<comment type="domain">
    <text evidence="10">The IMP cyclohydrolase activity resides in the N-terminal region.</text>
</comment>
<evidence type="ECO:0000256" key="5">
    <source>
        <dbReference type="ARBA" id="ARBA00022755"/>
    </source>
</evidence>
<name>A0A9E7DKU2_9FIRM</name>
<dbReference type="InterPro" id="IPR024051">
    <property type="entry name" value="AICAR_Tfase_dup_dom_sf"/>
</dbReference>
<dbReference type="Pfam" id="PF01808">
    <property type="entry name" value="AICARFT_IMPCHas"/>
    <property type="match status" value="1"/>
</dbReference>
<evidence type="ECO:0000256" key="3">
    <source>
        <dbReference type="ARBA" id="ARBA00007667"/>
    </source>
</evidence>
<dbReference type="Gene3D" id="3.40.140.20">
    <property type="match status" value="2"/>
</dbReference>
<dbReference type="InterPro" id="IPR011607">
    <property type="entry name" value="MGS-like_dom"/>
</dbReference>
<evidence type="ECO:0000256" key="8">
    <source>
        <dbReference type="ARBA" id="ARBA00050488"/>
    </source>
</evidence>
<evidence type="ECO:0000259" key="11">
    <source>
        <dbReference type="PROSITE" id="PS51855"/>
    </source>
</evidence>
<dbReference type="KEGG" id="fms:M1R53_03415"/>
<dbReference type="GO" id="GO:0006189">
    <property type="term" value="P:'de novo' IMP biosynthetic process"/>
    <property type="evidence" value="ECO:0007669"/>
    <property type="project" value="UniProtKB-UniRule"/>
</dbReference>
<dbReference type="EC" id="3.5.4.10" evidence="10"/>
<gene>
    <name evidence="10 12" type="primary">purH</name>
    <name evidence="12" type="ORF">M1R53_03415</name>
</gene>
<dbReference type="FunFam" id="3.40.140.20:FF:000002">
    <property type="entry name" value="Bifunctional purine biosynthesis protein PurH"/>
    <property type="match status" value="1"/>
</dbReference>
<evidence type="ECO:0000256" key="2">
    <source>
        <dbReference type="ARBA" id="ARBA00004954"/>
    </source>
</evidence>
<dbReference type="GO" id="GO:0004643">
    <property type="term" value="F:phosphoribosylaminoimidazolecarboxamide formyltransferase activity"/>
    <property type="evidence" value="ECO:0007669"/>
    <property type="project" value="UniProtKB-UniRule"/>
</dbReference>
<dbReference type="FunFam" id="3.40.140.20:FF:000001">
    <property type="entry name" value="Bifunctional purine biosynthesis protein PurH"/>
    <property type="match status" value="1"/>
</dbReference>
<comment type="catalytic activity">
    <reaction evidence="9 10">
        <text>IMP + H2O = 5-formamido-1-(5-phospho-D-ribosyl)imidazole-4-carboxamide</text>
        <dbReference type="Rhea" id="RHEA:18445"/>
        <dbReference type="ChEBI" id="CHEBI:15377"/>
        <dbReference type="ChEBI" id="CHEBI:58053"/>
        <dbReference type="ChEBI" id="CHEBI:58467"/>
        <dbReference type="EC" id="3.5.4.10"/>
    </reaction>
</comment>
<accession>A0A9E7DKU2</accession>
<keyword evidence="7 10" id="KW-0511">Multifunctional enzyme</keyword>
<comment type="pathway">
    <text evidence="2 10">Purine metabolism; IMP biosynthesis via de novo pathway; 5-formamido-1-(5-phospho-D-ribosyl)imidazole-4-carboxamide from 5-amino-1-(5-phospho-D-ribosyl)imidazole-4-carboxamide (10-formyl THF route): step 1/1.</text>
</comment>
<evidence type="ECO:0000256" key="7">
    <source>
        <dbReference type="ARBA" id="ARBA00023268"/>
    </source>
</evidence>
<dbReference type="SUPFAM" id="SSF52335">
    <property type="entry name" value="Methylglyoxal synthase-like"/>
    <property type="match status" value="1"/>
</dbReference>
<sequence length="511" mass="57596">MKKALISVYDKTGIVEFAKELENLGYGIISTGGTYKKLIDAGLKVEEVTEVTNFPECLDGRVKTLNPYIHCGILYRRDLEEDKDFVKKMNISDIDIIVNNLYPFEEYVNDPSKTHEEIIEKIDIGGPSMIRAAAKNYKFVTVIMDPSDFDLVLKELKENKETSLKTREYLAGKVFNYTAYYDSLIAAYFNKKEGIDFPEYYTKGYKKISSLRYGENPHQKAAFYKESKVEEGSLVSAKQLHGKELSFNNINDANGALETLKMFTEKPTIVAVKHTNPCGVGSADTLAEAFRKARDCDDQSIFGGIIASNREIDAETAEEMRDIFLEVIMAPSYTEEAFKILTDKKKNRRILTIENITNNEYTSKDMKKVLSGMILQDRDTELFEDFECVTDRKPTEKEIEDLKFGWKVVKNCKSNATLLAKDSATVGIGLGSVNRFFTVERSVKMAGDKAKGAVLASDAFFPFTDSVELLAKQGVTAIIQPGGSVADEDVIKCCNEHNIAMIFTHMRHFRH</sequence>
<dbReference type="NCBIfam" id="TIGR00355">
    <property type="entry name" value="purH"/>
    <property type="match status" value="1"/>
</dbReference>
<feature type="domain" description="MGS-like" evidence="11">
    <location>
        <begin position="1"/>
        <end position="144"/>
    </location>
</feature>
<evidence type="ECO:0000256" key="9">
    <source>
        <dbReference type="ARBA" id="ARBA00050687"/>
    </source>
</evidence>
<keyword evidence="4 10" id="KW-0808">Transferase</keyword>
<dbReference type="InterPro" id="IPR036914">
    <property type="entry name" value="MGS-like_dom_sf"/>
</dbReference>
<dbReference type="RefSeq" id="WP_070598742.1">
    <property type="nucleotide sequence ID" value="NZ_CP096649.1"/>
</dbReference>
<protein>
    <recommendedName>
        <fullName evidence="10">Bifunctional purine biosynthesis protein PurH</fullName>
    </recommendedName>
    <domain>
        <recommendedName>
            <fullName evidence="10">Phosphoribosylaminoimidazolecarboxamide formyltransferase</fullName>
            <ecNumber evidence="10">2.1.2.3</ecNumber>
        </recommendedName>
        <alternativeName>
            <fullName evidence="10">AICAR transformylase</fullName>
        </alternativeName>
    </domain>
    <domain>
        <recommendedName>
            <fullName evidence="10">IMP cyclohydrolase</fullName>
            <ecNumber evidence="10">3.5.4.10</ecNumber>
        </recommendedName>
        <alternativeName>
            <fullName evidence="10">ATIC</fullName>
        </alternativeName>
        <alternativeName>
            <fullName evidence="10">IMP synthase</fullName>
        </alternativeName>
        <alternativeName>
            <fullName evidence="10">Inosinicase</fullName>
        </alternativeName>
    </domain>
</protein>
<dbReference type="PANTHER" id="PTHR11692:SF0">
    <property type="entry name" value="BIFUNCTIONAL PURINE BIOSYNTHESIS PROTEIN ATIC"/>
    <property type="match status" value="1"/>
</dbReference>
<dbReference type="FunFam" id="3.40.50.1380:FF:000001">
    <property type="entry name" value="Bifunctional purine biosynthesis protein PurH"/>
    <property type="match status" value="1"/>
</dbReference>
<dbReference type="CDD" id="cd01421">
    <property type="entry name" value="IMPCH"/>
    <property type="match status" value="1"/>
</dbReference>
<proteinExistence type="inferred from homology"/>
<organism evidence="12 13">
    <name type="scientific">Fenollaria massiliensis</name>
    <dbReference type="NCBI Taxonomy" id="938288"/>
    <lineage>
        <taxon>Bacteria</taxon>
        <taxon>Bacillati</taxon>
        <taxon>Bacillota</taxon>
        <taxon>Clostridia</taxon>
        <taxon>Eubacteriales</taxon>
        <taxon>Fenollaria</taxon>
    </lineage>
</organism>
<dbReference type="GO" id="GO:0003937">
    <property type="term" value="F:IMP cyclohydrolase activity"/>
    <property type="evidence" value="ECO:0007669"/>
    <property type="project" value="UniProtKB-UniRule"/>
</dbReference>
<dbReference type="SMART" id="SM00851">
    <property type="entry name" value="MGS"/>
    <property type="match status" value="1"/>
</dbReference>
<comment type="catalytic activity">
    <reaction evidence="8 10">
        <text>(6R)-10-formyltetrahydrofolate + 5-amino-1-(5-phospho-beta-D-ribosyl)imidazole-4-carboxamide = 5-formamido-1-(5-phospho-D-ribosyl)imidazole-4-carboxamide + (6S)-5,6,7,8-tetrahydrofolate</text>
        <dbReference type="Rhea" id="RHEA:22192"/>
        <dbReference type="ChEBI" id="CHEBI:57453"/>
        <dbReference type="ChEBI" id="CHEBI:58467"/>
        <dbReference type="ChEBI" id="CHEBI:58475"/>
        <dbReference type="ChEBI" id="CHEBI:195366"/>
        <dbReference type="EC" id="2.1.2.3"/>
    </reaction>
</comment>
<keyword evidence="5 10" id="KW-0658">Purine biosynthesis</keyword>
<dbReference type="PROSITE" id="PS51855">
    <property type="entry name" value="MGS"/>
    <property type="match status" value="1"/>
</dbReference>
<evidence type="ECO:0000256" key="10">
    <source>
        <dbReference type="HAMAP-Rule" id="MF_00139"/>
    </source>
</evidence>
<dbReference type="Pfam" id="PF02142">
    <property type="entry name" value="MGS"/>
    <property type="match status" value="1"/>
</dbReference>
<dbReference type="InterPro" id="IPR016193">
    <property type="entry name" value="Cytidine_deaminase-like"/>
</dbReference>
<reference evidence="12" key="1">
    <citation type="submission" date="2022-04" db="EMBL/GenBank/DDBJ databases">
        <title>Complete genome sequences of Ezakiella coagulans and Fenollaria massiliensis.</title>
        <authorList>
            <person name="France M.T."/>
            <person name="Clifford J."/>
            <person name="Narina S."/>
            <person name="Rutt L."/>
            <person name="Ravel J."/>
        </authorList>
    </citation>
    <scope>NUCLEOTIDE SEQUENCE</scope>
    <source>
        <strain evidence="12">C0061C2</strain>
    </source>
</reference>
<dbReference type="Proteomes" id="UP000831151">
    <property type="component" value="Chromosome"/>
</dbReference>
<dbReference type="EMBL" id="CP096649">
    <property type="protein sequence ID" value="UQK59704.1"/>
    <property type="molecule type" value="Genomic_DNA"/>
</dbReference>
<dbReference type="InterPro" id="IPR002695">
    <property type="entry name" value="PurH-like"/>
</dbReference>
<evidence type="ECO:0000313" key="13">
    <source>
        <dbReference type="Proteomes" id="UP000831151"/>
    </source>
</evidence>
<keyword evidence="6 10" id="KW-0378">Hydrolase</keyword>
<keyword evidence="13" id="KW-1185">Reference proteome</keyword>
<comment type="similarity">
    <text evidence="3 10">Belongs to the PurH family.</text>
</comment>
<evidence type="ECO:0000313" key="12">
    <source>
        <dbReference type="EMBL" id="UQK59704.1"/>
    </source>
</evidence>
<evidence type="ECO:0000256" key="4">
    <source>
        <dbReference type="ARBA" id="ARBA00022679"/>
    </source>
</evidence>
<dbReference type="Gene3D" id="3.40.50.1380">
    <property type="entry name" value="Methylglyoxal synthase-like domain"/>
    <property type="match status" value="1"/>
</dbReference>
<dbReference type="AlphaFoldDB" id="A0A9E7DKU2"/>
<dbReference type="SUPFAM" id="SSF53927">
    <property type="entry name" value="Cytidine deaminase-like"/>
    <property type="match status" value="1"/>
</dbReference>
<dbReference type="NCBIfam" id="NF002049">
    <property type="entry name" value="PRK00881.1"/>
    <property type="match status" value="1"/>
</dbReference>
<dbReference type="HAMAP" id="MF_00139">
    <property type="entry name" value="PurH"/>
    <property type="match status" value="1"/>
</dbReference>